<dbReference type="SUPFAM" id="SSF69118">
    <property type="entry name" value="AhpD-like"/>
    <property type="match status" value="1"/>
</dbReference>
<dbReference type="EMBL" id="JADIVZ010000002">
    <property type="protein sequence ID" value="MBF4161565.1"/>
    <property type="molecule type" value="Genomic_DNA"/>
</dbReference>
<organism evidence="2 3">
    <name type="scientific">Nocardioides acrostichi</name>
    <dbReference type="NCBI Taxonomy" id="2784339"/>
    <lineage>
        <taxon>Bacteria</taxon>
        <taxon>Bacillati</taxon>
        <taxon>Actinomycetota</taxon>
        <taxon>Actinomycetes</taxon>
        <taxon>Propionibacteriales</taxon>
        <taxon>Nocardioidaceae</taxon>
        <taxon>Nocardioides</taxon>
    </lineage>
</organism>
<comment type="caution">
    <text evidence="2">The sequence shown here is derived from an EMBL/GenBank/DDBJ whole genome shotgun (WGS) entry which is preliminary data.</text>
</comment>
<sequence>MATPAWRDVLRNLDPRGLEAVTAALHSANQTSALSTMEAELVTIAAALVARAPANVTPHVRKALECGATTEHLTETLLLASTIGGMATLVEGLQTYAALGIGSQAPDA</sequence>
<dbReference type="GO" id="GO:0051920">
    <property type="term" value="F:peroxiredoxin activity"/>
    <property type="evidence" value="ECO:0007669"/>
    <property type="project" value="InterPro"/>
</dbReference>
<dbReference type="InterPro" id="IPR029032">
    <property type="entry name" value="AhpD-like"/>
</dbReference>
<dbReference type="Gene3D" id="1.20.1290.10">
    <property type="entry name" value="AhpD-like"/>
    <property type="match status" value="1"/>
</dbReference>
<evidence type="ECO:0000313" key="3">
    <source>
        <dbReference type="Proteomes" id="UP000656804"/>
    </source>
</evidence>
<accession>A0A930V0P1</accession>
<proteinExistence type="predicted"/>
<protein>
    <submittedName>
        <fullName evidence="2">Carboxymuconolactone decarboxylase family protein</fullName>
    </submittedName>
</protein>
<feature type="domain" description="Carboxymuconolactone decarboxylase-like" evidence="1">
    <location>
        <begin position="18"/>
        <end position="92"/>
    </location>
</feature>
<dbReference type="InterPro" id="IPR003779">
    <property type="entry name" value="CMD-like"/>
</dbReference>
<name>A0A930V0P1_9ACTN</name>
<dbReference type="AlphaFoldDB" id="A0A930V0P1"/>
<dbReference type="RefSeq" id="WP_194502760.1">
    <property type="nucleotide sequence ID" value="NZ_JADIVZ010000002.1"/>
</dbReference>
<keyword evidence="3" id="KW-1185">Reference proteome</keyword>
<dbReference type="Proteomes" id="UP000656804">
    <property type="component" value="Unassembled WGS sequence"/>
</dbReference>
<evidence type="ECO:0000259" key="1">
    <source>
        <dbReference type="Pfam" id="PF02627"/>
    </source>
</evidence>
<reference evidence="2" key="1">
    <citation type="submission" date="2020-11" db="EMBL/GenBank/DDBJ databases">
        <title>Nocardioides sp. CBS4Y-1, whole genome shotgun sequence.</title>
        <authorList>
            <person name="Tuo L."/>
        </authorList>
    </citation>
    <scope>NUCLEOTIDE SEQUENCE</scope>
    <source>
        <strain evidence="2">CBS4Y-1</strain>
    </source>
</reference>
<evidence type="ECO:0000313" key="2">
    <source>
        <dbReference type="EMBL" id="MBF4161565.1"/>
    </source>
</evidence>
<dbReference type="Pfam" id="PF02627">
    <property type="entry name" value="CMD"/>
    <property type="match status" value="1"/>
</dbReference>
<gene>
    <name evidence="2" type="ORF">ISG29_07660</name>
</gene>